<feature type="region of interest" description="Disordered" evidence="7">
    <location>
        <begin position="970"/>
        <end position="992"/>
    </location>
</feature>
<evidence type="ECO:0000256" key="4">
    <source>
        <dbReference type="ARBA" id="ARBA00022553"/>
    </source>
</evidence>
<dbReference type="InterPro" id="IPR001227">
    <property type="entry name" value="Ac_transferase_dom_sf"/>
</dbReference>
<dbReference type="PROSITE" id="PS00012">
    <property type="entry name" value="PHOSPHOPANTETHEINE"/>
    <property type="match status" value="1"/>
</dbReference>
<evidence type="ECO:0000313" key="11">
    <source>
        <dbReference type="Proteomes" id="UP001500683"/>
    </source>
</evidence>
<feature type="region of interest" description="Disordered" evidence="7">
    <location>
        <begin position="1442"/>
        <end position="1465"/>
    </location>
</feature>
<dbReference type="Pfam" id="PF00668">
    <property type="entry name" value="Condensation"/>
    <property type="match status" value="1"/>
</dbReference>
<dbReference type="SUPFAM" id="SSF53901">
    <property type="entry name" value="Thiolase-like"/>
    <property type="match status" value="1"/>
</dbReference>
<dbReference type="Gene3D" id="3.40.50.1820">
    <property type="entry name" value="alpha/beta hydrolase"/>
    <property type="match status" value="1"/>
</dbReference>
<dbReference type="EMBL" id="BAAAZG010000017">
    <property type="protein sequence ID" value="GAA4071828.1"/>
    <property type="molecule type" value="Genomic_DNA"/>
</dbReference>
<dbReference type="Pfam" id="PF00550">
    <property type="entry name" value="PP-binding"/>
    <property type="match status" value="1"/>
</dbReference>
<dbReference type="SUPFAM" id="SSF52151">
    <property type="entry name" value="FabD/lysophospholipase-like"/>
    <property type="match status" value="1"/>
</dbReference>
<comment type="pathway">
    <text evidence="2">Siderophore biosynthesis.</text>
</comment>
<dbReference type="InterPro" id="IPR036736">
    <property type="entry name" value="ACP-like_sf"/>
</dbReference>
<dbReference type="InterPro" id="IPR057737">
    <property type="entry name" value="Condensation_MtbB-like"/>
</dbReference>
<keyword evidence="5" id="KW-0436">Ligase</keyword>
<protein>
    <recommendedName>
        <fullName evidence="12">SDR family NAD(P)-dependent oxidoreductase</fullName>
    </recommendedName>
</protein>
<keyword evidence="4" id="KW-0597">Phosphoprotein</keyword>
<dbReference type="InterPro" id="IPR020806">
    <property type="entry name" value="PKS_PP-bd"/>
</dbReference>
<evidence type="ECO:0008006" key="12">
    <source>
        <dbReference type="Google" id="ProtNLM"/>
    </source>
</evidence>
<dbReference type="InterPro" id="IPR050091">
    <property type="entry name" value="PKS_NRPS_Biosynth_Enz"/>
</dbReference>
<evidence type="ECO:0000259" key="9">
    <source>
        <dbReference type="PROSITE" id="PS52004"/>
    </source>
</evidence>
<dbReference type="InterPro" id="IPR016036">
    <property type="entry name" value="Malonyl_transacylase_ACP-bd"/>
</dbReference>
<dbReference type="InterPro" id="IPR057326">
    <property type="entry name" value="KR_dom"/>
</dbReference>
<feature type="domain" description="Ketosynthase family 3 (KS3)" evidence="9">
    <location>
        <begin position="11"/>
        <end position="437"/>
    </location>
</feature>
<evidence type="ECO:0000256" key="7">
    <source>
        <dbReference type="SAM" id="MobiDB-lite"/>
    </source>
</evidence>
<dbReference type="Pfam" id="PF16197">
    <property type="entry name" value="KAsynt_C_assoc"/>
    <property type="match status" value="1"/>
</dbReference>
<name>A0ABP7VPQ1_9ACTN</name>
<dbReference type="InterPro" id="IPR020802">
    <property type="entry name" value="TesA-like"/>
</dbReference>
<evidence type="ECO:0000256" key="6">
    <source>
        <dbReference type="ARBA" id="ARBA00022679"/>
    </source>
</evidence>
<dbReference type="InterPro" id="IPR014030">
    <property type="entry name" value="Ketoacyl_synth_N"/>
</dbReference>
<dbReference type="InterPro" id="IPR023213">
    <property type="entry name" value="CAT-like_dom_sf"/>
</dbReference>
<sequence length="2189" mass="230244">MSGREPLPDPDAAVAVIGLACRYPGAPDADAFWDMLVQGREGLTRLTDEELAAGGVPRALRRDPAYVPVAGLIEGQDLFDPEPFGLTDAEAALLDPQHRLFLECAWRALEQSGHGGGRGAGAVGVFAGAAQSAYLASNLAGRWDPTGGGADPAGSLQTAIATQTDYMPLQAAYRLNLTGPAVAVNTTCSTSLVAVHMAAQSLLSGECDTALAGGASLIVPQGRGYLPMADGIYSRDGRVRPFSAHGSGVVYTQGVGVVVLRRLREALDDGDPVLAVVLGSAVGNDGAAKAGFTAPSVRGQAAVITEAQAVAGVGPRQIGYVEAHGTATRIGDPIEVTALRRVFGDTGPAWCGLGSVKSNIGHANSAAGIASFIKTVLAVRAGTLPASLHAEPVNELLGLDGSAFEVVTETRPWTGPKLAGVSSFGIGGTNAHVIVGPPPEQRPPAEHGDPRPHTIILSAHGPRALRDTAAGLAAWAGQRPGVGTADLAYTLQTGREHLPHRLAAVVADGESLESALRAAVPAGPVSTPPRVVFAFPGGGSARPGMGAEPYAAEPVFADCVDECAELFAGLLDLDIRTVVQGEAADTARAHGAVHGLPALFAVSLATARLLESWGIGPHAVLGHSLGEYTAAVVSGALPLADAAHLIAVRSRALAEAAGDGAMLAVPLPERDTRALLTRHPAVDLAAVNGPNACVVSGPRAEVAELEAELRATGLAPTRLRFDGAAHSRLIDPALPAMRDAAARVRAGTPAVPLISTVTGAVADGEVGTAEHWVRQLRHPVLFSQALRTTVDTVGGSPDVPVVLVQVGPGAALATLARGHDLPGLRAAVTTLAADCAEGDLAGVRAAAGRLWTHGVDVDFTAMHRPGRRRVAAPGYAFQRRRLWIDPPERPVVHADGDAPDDTEPLQIPVWRQTAPLDPVERLDGRWLVAGRHRTEVDEVCAVLTDAGAEAVPLPDVDDASAGKWTGVVTLAHGGDPDSPDSPDSPDGSDEPDAVTEEILRHARVAEVIAAAAEPPGLLLHVTRSAQRVQSADRPDPVAAASLALPRVLAQEQPGLRWRALDLDGRADLAASLRAELGDATAAGGSGAEIAVRGGDRWVRGMRPWRPATGKPRTEPGHLALIIGGLGDVGLTTAAHLARQGLRVVVTSRNAPPEDGERAEWLRVLADEGLDVQVRQVDAADARETTALLAELAAQAPIAVVVHAAGVVATADLEPLRRVTSEHVTGHVRAKIAGVLALRTALDALPPDRLPHVVVLMSSAGTLVGGIGMGPYCAANRYLDAYAEAHGGSGWVSVVWDVWKVGPLGGEREVRTPYALDARTGMGALDRVLASGERGVLPPVVAVSATDLRERMATAAFTAPPPPGAAETAGGAGLTAAQRAVADLWSELLGVPVTSPDADFFALGGHSLLATRMLTTLRAGFGVELRLRDLFDRPTVAGLAELLEGPAGPAPAPAPASDGAREPGDGTFPMTRVQHAYWVGRGGGYALGDIACHFYLEYDCAGLDLARYEAAWRKVIARHPMLRTIVTGDGRLRTLDHVPPYRIRVHDLTGADEPVRAERLARLRDRVSRDPGPPDRWPLVQIRAARLPGGRVRLFIGVDVLICDAGSYWIIDREVRRCYEDPDAALPEIGVDFAACARAMEAARDGDEWRRAAAYWRDRIDTLPGPPPLPVTDVDGPPRFARRTGRLGTAEWDALRRQAARRGTTPTAVLLAAYAETLAAWSDAPHFALTLTLFDRPPLHPDVDAVVGDFTSLLVHEVDRRTPGSFAQHVRAAHQRLFADLDHRAYSALDLFAERSARTGEVGSVPVVFTSALGLEDLVGGEPDLQWVGEQVHALSQTPQTWLDHQVLVQRGELLLQWDFVEGVLPADEVDRVFAGYVARVRRLATEPGAWDERPASATVTDDVLVPLRDGTGDRTLYLLHPSGGDVMCYAELSRLLDERFSVVAVTDPGLIGVDPPGAALDDLARGYADVIRRDSAGPYLLGGWSMGGSVGQEVARLLHEQGETVGLLLMLDSNDPTYITPIDAADPDAADAEATVRLLGALEAFRGVDLGVGTPRARAALLRMPPDGRHAEAARRLREHGLLGRRDDVRDRIEVFARHLRGLAEHTPKRLADTTTTTLLVRADRPASRNSGIGMGVDDTPPGRPDLGWERHLAGPLDVHGVDADHYGLLREPALTRVAELINRALARH</sequence>
<evidence type="ECO:0000256" key="3">
    <source>
        <dbReference type="ARBA" id="ARBA00022450"/>
    </source>
</evidence>
<dbReference type="Gene3D" id="3.30.559.10">
    <property type="entry name" value="Chloramphenicol acetyltransferase-like domain"/>
    <property type="match status" value="1"/>
</dbReference>
<dbReference type="Pfam" id="PF02801">
    <property type="entry name" value="Ketoacyl-synt_C"/>
    <property type="match status" value="1"/>
</dbReference>
<dbReference type="RefSeq" id="WP_344946733.1">
    <property type="nucleotide sequence ID" value="NZ_BAAAZG010000017.1"/>
</dbReference>
<dbReference type="SMART" id="SM00824">
    <property type="entry name" value="PKS_TE"/>
    <property type="match status" value="1"/>
</dbReference>
<dbReference type="InterPro" id="IPR009081">
    <property type="entry name" value="PP-bd_ACP"/>
</dbReference>
<keyword evidence="11" id="KW-1185">Reference proteome</keyword>
<dbReference type="InterPro" id="IPR006162">
    <property type="entry name" value="Ppantetheine_attach_site"/>
</dbReference>
<dbReference type="SUPFAM" id="SSF52777">
    <property type="entry name" value="CoA-dependent acyltransferases"/>
    <property type="match status" value="2"/>
</dbReference>
<dbReference type="Pfam" id="PF08659">
    <property type="entry name" value="KR"/>
    <property type="match status" value="1"/>
</dbReference>
<dbReference type="Pfam" id="PF00698">
    <property type="entry name" value="Acyl_transf_1"/>
    <property type="match status" value="1"/>
</dbReference>
<proteinExistence type="predicted"/>
<dbReference type="Gene3D" id="3.40.366.10">
    <property type="entry name" value="Malonyl-Coenzyme A Acyl Carrier Protein, domain 2"/>
    <property type="match status" value="1"/>
</dbReference>
<dbReference type="InterPro" id="IPR029058">
    <property type="entry name" value="AB_hydrolase_fold"/>
</dbReference>
<evidence type="ECO:0000256" key="1">
    <source>
        <dbReference type="ARBA" id="ARBA00001957"/>
    </source>
</evidence>
<dbReference type="InterPro" id="IPR001031">
    <property type="entry name" value="Thioesterase"/>
</dbReference>
<dbReference type="Gene3D" id="3.30.559.30">
    <property type="entry name" value="Nonribosomal peptide synthetase, condensation domain"/>
    <property type="match status" value="1"/>
</dbReference>
<dbReference type="CDD" id="cd19535">
    <property type="entry name" value="Cyc_NRPS"/>
    <property type="match status" value="1"/>
</dbReference>
<dbReference type="Gene3D" id="3.30.70.3290">
    <property type="match status" value="1"/>
</dbReference>
<organism evidence="10 11">
    <name type="scientific">Actinomadura miaoliensis</name>
    <dbReference type="NCBI Taxonomy" id="430685"/>
    <lineage>
        <taxon>Bacteria</taxon>
        <taxon>Bacillati</taxon>
        <taxon>Actinomycetota</taxon>
        <taxon>Actinomycetes</taxon>
        <taxon>Streptosporangiales</taxon>
        <taxon>Thermomonosporaceae</taxon>
        <taxon>Actinomadura</taxon>
    </lineage>
</organism>
<keyword evidence="3" id="KW-0596">Phosphopantetheine</keyword>
<dbReference type="SUPFAM" id="SSF51735">
    <property type="entry name" value="NAD(P)-binding Rossmann-fold domains"/>
    <property type="match status" value="2"/>
</dbReference>
<dbReference type="SMART" id="SM00827">
    <property type="entry name" value="PKS_AT"/>
    <property type="match status" value="1"/>
</dbReference>
<dbReference type="SUPFAM" id="SSF47336">
    <property type="entry name" value="ACP-like"/>
    <property type="match status" value="1"/>
</dbReference>
<dbReference type="Gene3D" id="3.40.47.10">
    <property type="match status" value="1"/>
</dbReference>
<dbReference type="InterPro" id="IPR016035">
    <property type="entry name" value="Acyl_Trfase/lysoPLipase"/>
</dbReference>
<gene>
    <name evidence="10" type="ORF">GCM10022214_29700</name>
</gene>
<dbReference type="InterPro" id="IPR020841">
    <property type="entry name" value="PKS_Beta-ketoAc_synthase_dom"/>
</dbReference>
<evidence type="ECO:0000256" key="5">
    <source>
        <dbReference type="ARBA" id="ARBA00022598"/>
    </source>
</evidence>
<evidence type="ECO:0000313" key="10">
    <source>
        <dbReference type="EMBL" id="GAA4071828.1"/>
    </source>
</evidence>
<dbReference type="Pfam" id="PF00109">
    <property type="entry name" value="ketoacyl-synt"/>
    <property type="match status" value="1"/>
</dbReference>
<dbReference type="InterPro" id="IPR032821">
    <property type="entry name" value="PKS_assoc"/>
</dbReference>
<dbReference type="SMART" id="SM00825">
    <property type="entry name" value="PKS_KS"/>
    <property type="match status" value="1"/>
</dbReference>
<dbReference type="PANTHER" id="PTHR43775">
    <property type="entry name" value="FATTY ACID SYNTHASE"/>
    <property type="match status" value="1"/>
</dbReference>
<dbReference type="SUPFAM" id="SSF55048">
    <property type="entry name" value="Probable ACP-binding domain of malonyl-CoA ACP transacylase"/>
    <property type="match status" value="1"/>
</dbReference>
<accession>A0ABP7VPQ1</accession>
<reference evidence="11" key="1">
    <citation type="journal article" date="2019" name="Int. J. Syst. Evol. Microbiol.">
        <title>The Global Catalogue of Microorganisms (GCM) 10K type strain sequencing project: providing services to taxonomists for standard genome sequencing and annotation.</title>
        <authorList>
            <consortium name="The Broad Institute Genomics Platform"/>
            <consortium name="The Broad Institute Genome Sequencing Center for Infectious Disease"/>
            <person name="Wu L."/>
            <person name="Ma J."/>
        </authorList>
    </citation>
    <scope>NUCLEOTIDE SEQUENCE [LARGE SCALE GENOMIC DNA]</scope>
    <source>
        <strain evidence="11">JCM 16702</strain>
    </source>
</reference>
<dbReference type="Gene3D" id="3.40.50.720">
    <property type="entry name" value="NAD(P)-binding Rossmann-like Domain"/>
    <property type="match status" value="1"/>
</dbReference>
<comment type="cofactor">
    <cofactor evidence="1">
        <name>pantetheine 4'-phosphate</name>
        <dbReference type="ChEBI" id="CHEBI:47942"/>
    </cofactor>
</comment>
<dbReference type="PROSITE" id="PS52004">
    <property type="entry name" value="KS3_2"/>
    <property type="match status" value="1"/>
</dbReference>
<dbReference type="InterPro" id="IPR016039">
    <property type="entry name" value="Thiolase-like"/>
</dbReference>
<dbReference type="InterPro" id="IPR013968">
    <property type="entry name" value="PKS_KR"/>
</dbReference>
<dbReference type="InterPro" id="IPR036291">
    <property type="entry name" value="NAD(P)-bd_dom_sf"/>
</dbReference>
<dbReference type="InterPro" id="IPR014043">
    <property type="entry name" value="Acyl_transferase_dom"/>
</dbReference>
<dbReference type="Pfam" id="PF00975">
    <property type="entry name" value="Thioesterase"/>
    <property type="match status" value="1"/>
</dbReference>
<dbReference type="PANTHER" id="PTHR43775:SF37">
    <property type="entry name" value="SI:DKEY-61P9.11"/>
    <property type="match status" value="1"/>
</dbReference>
<comment type="caution">
    <text evidence="10">The sequence shown here is derived from an EMBL/GenBank/DDBJ whole genome shotgun (WGS) entry which is preliminary data.</text>
</comment>
<dbReference type="PROSITE" id="PS50075">
    <property type="entry name" value="CARRIER"/>
    <property type="match status" value="1"/>
</dbReference>
<dbReference type="SUPFAM" id="SSF53474">
    <property type="entry name" value="alpha/beta-Hydrolases"/>
    <property type="match status" value="1"/>
</dbReference>
<dbReference type="InterPro" id="IPR001242">
    <property type="entry name" value="Condensation_dom"/>
</dbReference>
<feature type="domain" description="Carrier" evidence="8">
    <location>
        <begin position="1371"/>
        <end position="1446"/>
    </location>
</feature>
<dbReference type="Proteomes" id="UP001500683">
    <property type="component" value="Unassembled WGS sequence"/>
</dbReference>
<dbReference type="SMART" id="SM00823">
    <property type="entry name" value="PKS_PP"/>
    <property type="match status" value="1"/>
</dbReference>
<evidence type="ECO:0000256" key="2">
    <source>
        <dbReference type="ARBA" id="ARBA00004924"/>
    </source>
</evidence>
<dbReference type="SMART" id="SM00822">
    <property type="entry name" value="PKS_KR"/>
    <property type="match status" value="1"/>
</dbReference>
<keyword evidence="6" id="KW-0808">Transferase</keyword>
<dbReference type="InterPro" id="IPR014031">
    <property type="entry name" value="Ketoacyl_synth_C"/>
</dbReference>
<dbReference type="Gene3D" id="1.10.1200.10">
    <property type="entry name" value="ACP-like"/>
    <property type="match status" value="1"/>
</dbReference>
<evidence type="ECO:0000259" key="8">
    <source>
        <dbReference type="PROSITE" id="PS50075"/>
    </source>
</evidence>
<dbReference type="CDD" id="cd00833">
    <property type="entry name" value="PKS"/>
    <property type="match status" value="1"/>
</dbReference>